<evidence type="ECO:0000313" key="7">
    <source>
        <dbReference type="Proteomes" id="UP001454086"/>
    </source>
</evidence>
<evidence type="ECO:0000259" key="5">
    <source>
        <dbReference type="PROSITE" id="PS01124"/>
    </source>
</evidence>
<keyword evidence="2" id="KW-0238">DNA-binding</keyword>
<evidence type="ECO:0000313" key="6">
    <source>
        <dbReference type="EMBL" id="MEQ2425231.1"/>
    </source>
</evidence>
<dbReference type="Pfam" id="PF12833">
    <property type="entry name" value="HTH_18"/>
    <property type="match status" value="1"/>
</dbReference>
<dbReference type="Gene3D" id="1.10.10.60">
    <property type="entry name" value="Homeodomain-like"/>
    <property type="match status" value="2"/>
</dbReference>
<feature type="domain" description="HTH araC/xylS-type" evidence="5">
    <location>
        <begin position="341"/>
        <end position="439"/>
    </location>
</feature>
<feature type="region of interest" description="Disordered" evidence="4">
    <location>
        <begin position="1"/>
        <end position="39"/>
    </location>
</feature>
<name>A0ABV1D4C3_9FIRM</name>
<dbReference type="PANTHER" id="PTHR43280:SF28">
    <property type="entry name" value="HTH-TYPE TRANSCRIPTIONAL ACTIVATOR RHAS"/>
    <property type="match status" value="1"/>
</dbReference>
<dbReference type="PANTHER" id="PTHR43280">
    <property type="entry name" value="ARAC-FAMILY TRANSCRIPTIONAL REGULATOR"/>
    <property type="match status" value="1"/>
</dbReference>
<accession>A0ABV1D4C3</accession>
<gene>
    <name evidence="6" type="ORF">WMQ36_09635</name>
</gene>
<keyword evidence="3" id="KW-0804">Transcription</keyword>
<dbReference type="PROSITE" id="PS01124">
    <property type="entry name" value="HTH_ARAC_FAMILY_2"/>
    <property type="match status" value="1"/>
</dbReference>
<dbReference type="InterPro" id="IPR009057">
    <property type="entry name" value="Homeodomain-like_sf"/>
</dbReference>
<dbReference type="InterPro" id="IPR018060">
    <property type="entry name" value="HTH_AraC"/>
</dbReference>
<dbReference type="PROSITE" id="PS00041">
    <property type="entry name" value="HTH_ARAC_FAMILY_1"/>
    <property type="match status" value="1"/>
</dbReference>
<dbReference type="EMBL" id="JBBMFM010000027">
    <property type="protein sequence ID" value="MEQ2425231.1"/>
    <property type="molecule type" value="Genomic_DNA"/>
</dbReference>
<proteinExistence type="predicted"/>
<feature type="compositionally biased region" description="Basic and acidic residues" evidence="4">
    <location>
        <begin position="1"/>
        <end position="28"/>
    </location>
</feature>
<evidence type="ECO:0000256" key="1">
    <source>
        <dbReference type="ARBA" id="ARBA00023015"/>
    </source>
</evidence>
<comment type="caution">
    <text evidence="6">The sequence shown here is derived from an EMBL/GenBank/DDBJ whole genome shotgun (WGS) entry which is preliminary data.</text>
</comment>
<organism evidence="6 7">
    <name type="scientific">Enterocloster hominis</name>
    <name type="common">ex Hitch et al. 2024</name>
    <dbReference type="NCBI Taxonomy" id="1917870"/>
    <lineage>
        <taxon>Bacteria</taxon>
        <taxon>Bacillati</taxon>
        <taxon>Bacillota</taxon>
        <taxon>Clostridia</taxon>
        <taxon>Lachnospirales</taxon>
        <taxon>Lachnospiraceae</taxon>
        <taxon>Enterocloster</taxon>
    </lineage>
</organism>
<evidence type="ECO:0000256" key="2">
    <source>
        <dbReference type="ARBA" id="ARBA00023125"/>
    </source>
</evidence>
<protein>
    <submittedName>
        <fullName evidence="6">AraC family transcriptional regulator</fullName>
    </submittedName>
</protein>
<evidence type="ECO:0000256" key="3">
    <source>
        <dbReference type="ARBA" id="ARBA00023163"/>
    </source>
</evidence>
<dbReference type="Proteomes" id="UP001454086">
    <property type="component" value="Unassembled WGS sequence"/>
</dbReference>
<evidence type="ECO:0000256" key="4">
    <source>
        <dbReference type="SAM" id="MobiDB-lite"/>
    </source>
</evidence>
<keyword evidence="7" id="KW-1185">Reference proteome</keyword>
<dbReference type="InterPro" id="IPR018062">
    <property type="entry name" value="HTH_AraC-typ_CS"/>
</dbReference>
<reference evidence="6 7" key="1">
    <citation type="submission" date="2024-03" db="EMBL/GenBank/DDBJ databases">
        <title>Human intestinal bacterial collection.</title>
        <authorList>
            <person name="Pauvert C."/>
            <person name="Hitch T.C.A."/>
            <person name="Clavel T."/>
        </authorList>
    </citation>
    <scope>NUCLEOTIDE SEQUENCE [LARGE SCALE GENOMIC DNA]</scope>
    <source>
        <strain evidence="6 7">CLA-SR-H021</strain>
    </source>
</reference>
<dbReference type="SMART" id="SM00342">
    <property type="entry name" value="HTH_ARAC"/>
    <property type="match status" value="1"/>
</dbReference>
<dbReference type="SUPFAM" id="SSF46689">
    <property type="entry name" value="Homeodomain-like"/>
    <property type="match status" value="2"/>
</dbReference>
<sequence length="444" mass="50923">MNRTIDDGRKQSGEKSDFKKVNTEEGNLKDASPNSSPVCSQHEKAMISRQFIEAILQVPVSLCTVCIEEIEACLKSHLPDFLKENFPFFITESMVLSFEPLVLYHITDFLSLNFNLFLYDNKSRAMIAGPYLTCQAGTDFCEQVLQDNGKNLSLLVPFHQFCLSLPIVGNSYMLEAMRTALKVVTGYGDEVPYRHYEPQARYSQEVSSLSPQGVEEATMELLEHRYYYEKLLLQEVAQGNQDMALRYYRQFSMDSRSIVRTEDPVRTSKNLSFSLNTMLRKSAETAGIHPVHLDIISSNFAMLIENSNSLKELEEFKSQMISVYCRFVQKNRLDQYSPIIRKAITYIRIHLADQLTLKRISEGIRVSPSYLSRLFNQEVHESISNYITRARIDKAAELLSFSRMSVQNIAFYVGFGDLNYFSRCFKKHKKKTPTQYRASSAIGA</sequence>
<keyword evidence="1" id="KW-0805">Transcription regulation</keyword>